<dbReference type="InterPro" id="IPR036163">
    <property type="entry name" value="HMA_dom_sf"/>
</dbReference>
<dbReference type="CDD" id="cd00371">
    <property type="entry name" value="HMA"/>
    <property type="match status" value="1"/>
</dbReference>
<keyword evidence="1" id="KW-0479">Metal-binding</keyword>
<dbReference type="SUPFAM" id="SSF55008">
    <property type="entry name" value="HMA, heavy metal-associated domain"/>
    <property type="match status" value="1"/>
</dbReference>
<sequence length="86" mass="9682">MFNFLKKNTKNQEKNNGKALFALSGLHCSSCTLLIDSTLEDLPGVLKSQSNYAQQKTLVEFDETKTSIEKLRQAIEKTGYQAKLIK</sequence>
<proteinExistence type="predicted"/>
<dbReference type="EMBL" id="VSSQ01048432">
    <property type="protein sequence ID" value="MPN02481.1"/>
    <property type="molecule type" value="Genomic_DNA"/>
</dbReference>
<reference evidence="3" key="1">
    <citation type="submission" date="2019-08" db="EMBL/GenBank/DDBJ databases">
        <authorList>
            <person name="Kucharzyk K."/>
            <person name="Murdoch R.W."/>
            <person name="Higgins S."/>
            <person name="Loffler F."/>
        </authorList>
    </citation>
    <scope>NUCLEOTIDE SEQUENCE</scope>
</reference>
<accession>A0A645EKH5</accession>
<dbReference type="InterPro" id="IPR006121">
    <property type="entry name" value="HMA_dom"/>
</dbReference>
<gene>
    <name evidence="3" type="ORF">SDC9_149697</name>
</gene>
<dbReference type="PANTHER" id="PTHR46594">
    <property type="entry name" value="P-TYPE CATION-TRANSPORTING ATPASE"/>
    <property type="match status" value="1"/>
</dbReference>
<dbReference type="FunFam" id="3.30.70.100:FF:000001">
    <property type="entry name" value="ATPase copper transporting beta"/>
    <property type="match status" value="1"/>
</dbReference>
<dbReference type="AlphaFoldDB" id="A0A645EKH5"/>
<dbReference type="GO" id="GO:0046872">
    <property type="term" value="F:metal ion binding"/>
    <property type="evidence" value="ECO:0007669"/>
    <property type="project" value="UniProtKB-KW"/>
</dbReference>
<feature type="domain" description="HMA" evidence="2">
    <location>
        <begin position="17"/>
        <end position="83"/>
    </location>
</feature>
<evidence type="ECO:0000256" key="1">
    <source>
        <dbReference type="ARBA" id="ARBA00022723"/>
    </source>
</evidence>
<dbReference type="InterPro" id="IPR001802">
    <property type="entry name" value="MerP/CopZ"/>
</dbReference>
<dbReference type="PANTHER" id="PTHR46594:SF4">
    <property type="entry name" value="P-TYPE CATION-TRANSPORTING ATPASE"/>
    <property type="match status" value="1"/>
</dbReference>
<evidence type="ECO:0000313" key="3">
    <source>
        <dbReference type="EMBL" id="MPN02481.1"/>
    </source>
</evidence>
<dbReference type="Gene3D" id="3.30.70.100">
    <property type="match status" value="1"/>
</dbReference>
<evidence type="ECO:0000259" key="2">
    <source>
        <dbReference type="PROSITE" id="PS50846"/>
    </source>
</evidence>
<dbReference type="Pfam" id="PF00403">
    <property type="entry name" value="HMA"/>
    <property type="match status" value="1"/>
</dbReference>
<comment type="caution">
    <text evidence="3">The sequence shown here is derived from an EMBL/GenBank/DDBJ whole genome shotgun (WGS) entry which is preliminary data.</text>
</comment>
<protein>
    <recommendedName>
        <fullName evidence="2">HMA domain-containing protein</fullName>
    </recommendedName>
</protein>
<dbReference type="PRINTS" id="PR00946">
    <property type="entry name" value="HGSCAVENGER"/>
</dbReference>
<name>A0A645EKH5_9ZZZZ</name>
<organism evidence="3">
    <name type="scientific">bioreactor metagenome</name>
    <dbReference type="NCBI Taxonomy" id="1076179"/>
    <lineage>
        <taxon>unclassified sequences</taxon>
        <taxon>metagenomes</taxon>
        <taxon>ecological metagenomes</taxon>
    </lineage>
</organism>
<dbReference type="PROSITE" id="PS50846">
    <property type="entry name" value="HMA_2"/>
    <property type="match status" value="1"/>
</dbReference>